<reference evidence="4" key="1">
    <citation type="journal article" date="2013" name="Environ. Microbiol.">
        <title>Microbiota from the distal guts of lean and obese adolescents exhibit partial functional redundancy besides clear differences in community structure.</title>
        <authorList>
            <person name="Ferrer M."/>
            <person name="Ruiz A."/>
            <person name="Lanza F."/>
            <person name="Haange S.B."/>
            <person name="Oberbach A."/>
            <person name="Till H."/>
            <person name="Bargiela R."/>
            <person name="Campoy C."/>
            <person name="Segura M.T."/>
            <person name="Richter M."/>
            <person name="von Bergen M."/>
            <person name="Seifert J."/>
            <person name="Suarez A."/>
        </authorList>
    </citation>
    <scope>NUCLEOTIDE SEQUENCE</scope>
</reference>
<protein>
    <submittedName>
        <fullName evidence="4">Bacteriocin</fullName>
    </submittedName>
</protein>
<dbReference type="EMBL" id="AJWY01003018">
    <property type="protein sequence ID" value="EKC76635.1"/>
    <property type="molecule type" value="Genomic_DNA"/>
</dbReference>
<accession>K1UEJ3</accession>
<feature type="compositionally biased region" description="Low complexity" evidence="1">
    <location>
        <begin position="48"/>
        <end position="57"/>
    </location>
</feature>
<dbReference type="InterPro" id="IPR025376">
    <property type="entry name" value="CD1107-like_dom"/>
</dbReference>
<evidence type="ECO:0000256" key="2">
    <source>
        <dbReference type="SAM" id="Phobius"/>
    </source>
</evidence>
<organism evidence="4">
    <name type="scientific">human gut metagenome</name>
    <dbReference type="NCBI Taxonomy" id="408170"/>
    <lineage>
        <taxon>unclassified sequences</taxon>
        <taxon>metagenomes</taxon>
        <taxon>organismal metagenomes</taxon>
    </lineage>
</organism>
<gene>
    <name evidence="4" type="ORF">LEA_04604</name>
</gene>
<keyword evidence="2" id="KW-0812">Transmembrane</keyword>
<dbReference type="Pfam" id="PF14283">
    <property type="entry name" value="CD1107-like"/>
    <property type="match status" value="1"/>
</dbReference>
<keyword evidence="2" id="KW-0472">Membrane</keyword>
<sequence length="137" mass="14582">MDEADLLAALEAAGGELPACSCTEKCAPGAIHTDCEVCAVNMTECAGTAPEPAPVTEPAEEPEPEPQQKSNTGTLLLILAVAVLGGGAGWYFKIYRPKHEKAAVPEEDYSEELADYDDPEDDGPPWDEDDTESEDNE</sequence>
<evidence type="ECO:0000313" key="4">
    <source>
        <dbReference type="EMBL" id="EKC76635.1"/>
    </source>
</evidence>
<comment type="caution">
    <text evidence="4">The sequence shown here is derived from an EMBL/GenBank/DDBJ whole genome shotgun (WGS) entry which is preliminary data.</text>
</comment>
<proteinExistence type="predicted"/>
<evidence type="ECO:0000259" key="3">
    <source>
        <dbReference type="Pfam" id="PF14283"/>
    </source>
</evidence>
<feature type="compositionally biased region" description="Acidic residues" evidence="1">
    <location>
        <begin position="105"/>
        <end position="137"/>
    </location>
</feature>
<evidence type="ECO:0000256" key="1">
    <source>
        <dbReference type="SAM" id="MobiDB-lite"/>
    </source>
</evidence>
<keyword evidence="2" id="KW-1133">Transmembrane helix</keyword>
<feature type="region of interest" description="Disordered" evidence="1">
    <location>
        <begin position="101"/>
        <end position="137"/>
    </location>
</feature>
<name>K1UEJ3_9ZZZZ</name>
<feature type="domain" description="Mobile element protein CD1107-like" evidence="3">
    <location>
        <begin position="2"/>
        <end position="100"/>
    </location>
</feature>
<dbReference type="AlphaFoldDB" id="K1UEJ3"/>
<feature type="region of interest" description="Disordered" evidence="1">
    <location>
        <begin position="47"/>
        <end position="71"/>
    </location>
</feature>
<feature type="transmembrane region" description="Helical" evidence="2">
    <location>
        <begin position="73"/>
        <end position="92"/>
    </location>
</feature>